<evidence type="ECO:0000256" key="4">
    <source>
        <dbReference type="ARBA" id="ARBA00023136"/>
    </source>
</evidence>
<reference evidence="7 8" key="1">
    <citation type="submission" date="2024-11" db="EMBL/GenBank/DDBJ databases">
        <authorList>
            <person name="Heng Y.C."/>
            <person name="Lim A.C.H."/>
            <person name="Lee J.K.Y."/>
            <person name="Kittelmann S."/>
        </authorList>
    </citation>
    <scope>NUCLEOTIDE SEQUENCE [LARGE SCALE GENOMIC DNA]</scope>
    <source>
        <strain evidence="7 8">WILCCON 0185</strain>
    </source>
</reference>
<dbReference type="Gene3D" id="1.10.3720.10">
    <property type="entry name" value="MetI-like"/>
    <property type="match status" value="2"/>
</dbReference>
<dbReference type="PANTHER" id="PTHR42744:SF1">
    <property type="entry name" value="BINDING-PROTEIN-DEPENDENT TRANSPORT SYSTEMS INNER MEMBRANE COMPONENT"/>
    <property type="match status" value="1"/>
</dbReference>
<feature type="transmembrane region" description="Helical" evidence="5">
    <location>
        <begin position="61"/>
        <end position="83"/>
    </location>
</feature>
<evidence type="ECO:0000256" key="1">
    <source>
        <dbReference type="ARBA" id="ARBA00004141"/>
    </source>
</evidence>
<evidence type="ECO:0000313" key="8">
    <source>
        <dbReference type="Proteomes" id="UP001623591"/>
    </source>
</evidence>
<dbReference type="EMBL" id="JBJHZZ010000017">
    <property type="protein sequence ID" value="MFL0248415.1"/>
    <property type="molecule type" value="Genomic_DNA"/>
</dbReference>
<evidence type="ECO:0000313" key="7">
    <source>
        <dbReference type="EMBL" id="MFL0248415.1"/>
    </source>
</evidence>
<keyword evidence="3 5" id="KW-1133">Transmembrane helix</keyword>
<name>A0ABW8T914_9CLOT</name>
<dbReference type="InterPro" id="IPR035906">
    <property type="entry name" value="MetI-like_sf"/>
</dbReference>
<keyword evidence="2 5" id="KW-0812">Transmembrane</keyword>
<feature type="transmembrane region" description="Helical" evidence="5">
    <location>
        <begin position="479"/>
        <end position="504"/>
    </location>
</feature>
<feature type="transmembrane region" description="Helical" evidence="5">
    <location>
        <begin position="433"/>
        <end position="458"/>
    </location>
</feature>
<organism evidence="7 8">
    <name type="scientific">Candidatus Clostridium stratigraminis</name>
    <dbReference type="NCBI Taxonomy" id="3381661"/>
    <lineage>
        <taxon>Bacteria</taxon>
        <taxon>Bacillati</taxon>
        <taxon>Bacillota</taxon>
        <taxon>Clostridia</taxon>
        <taxon>Eubacteriales</taxon>
        <taxon>Clostridiaceae</taxon>
        <taxon>Clostridium</taxon>
    </lineage>
</organism>
<comment type="similarity">
    <text evidence="5">Belongs to the binding-protein-dependent transport system permease family.</text>
</comment>
<sequence length="572" mass="63275">MKITANIIKRKFGLLDIIIFLAIIGLLYIFVSPSINHAASGQNIEISTSLSKLPIYALKSIGRMTAAYILSLLFTFIYGYVAAHNERAEKLLVPILDILQSIPVLSFLPAVVLGLISVFPSSNVGIELASIILIFTGQAWNMTFSFYHSIKIIPKDLKEATRVFQLNKWQQFKTLELPFSAIGLVWNSMMSWAGGWFFLMACEMSTLKGKDFRLEGLGSYLQTAANNGDTKALLWGLFTLILVIVLLNELVWKPVTVWADKFKVELTENDEKSHSLILTMIRRSVIIEFISEKIISKISFRINNAIDKMISKLSTKKNEKSSLLGMFIKWLVRILAIIIFAYSLFNALKLIITVSPNDLSKLPKAVLASLLRVLAAQLIALIWTVPVGVAIGMNKKLANILQPIIQVIASVPATALFPVVLGFFMSAVGGLNIASVFLMLMGTQWYILFNVIAGAMAIPDDLIAASKTFSLKGFKKWKTLILPAIFPYLITGMITATGGCWNASIVSEYVNFGSNSVSTVGLGALISDATNKGDFPMLLLSTIVMCVVVVSFNKLIWKRLYTLSEVKYKIEL</sequence>
<evidence type="ECO:0000256" key="2">
    <source>
        <dbReference type="ARBA" id="ARBA00022692"/>
    </source>
</evidence>
<feature type="transmembrane region" description="Helical" evidence="5">
    <location>
        <begin position="12"/>
        <end position="31"/>
    </location>
</feature>
<dbReference type="RefSeq" id="WP_406770843.1">
    <property type="nucleotide sequence ID" value="NZ_JBJHZZ010000017.1"/>
</dbReference>
<feature type="domain" description="ABC transmembrane type-1" evidence="6">
    <location>
        <begin position="366"/>
        <end position="556"/>
    </location>
</feature>
<feature type="domain" description="ABC transmembrane type-1" evidence="6">
    <location>
        <begin position="57"/>
        <end position="252"/>
    </location>
</feature>
<dbReference type="PANTHER" id="PTHR42744">
    <property type="entry name" value="BINDING-PROTEIN-DEPENDENT TRANSPORT SYSTEMS INNER MEMBRANE COMPONENT"/>
    <property type="match status" value="1"/>
</dbReference>
<feature type="transmembrane region" description="Helical" evidence="5">
    <location>
        <begin position="128"/>
        <end position="147"/>
    </location>
</feature>
<dbReference type="PROSITE" id="PS50928">
    <property type="entry name" value="ABC_TM1"/>
    <property type="match status" value="2"/>
</dbReference>
<accession>A0ABW8T914</accession>
<feature type="transmembrane region" description="Helical" evidence="5">
    <location>
        <begin position="323"/>
        <end position="345"/>
    </location>
</feature>
<evidence type="ECO:0000256" key="5">
    <source>
        <dbReference type="RuleBase" id="RU363032"/>
    </source>
</evidence>
<feature type="transmembrane region" description="Helical" evidence="5">
    <location>
        <begin position="95"/>
        <end position="116"/>
    </location>
</feature>
<feature type="transmembrane region" description="Helical" evidence="5">
    <location>
        <begin position="365"/>
        <end position="392"/>
    </location>
</feature>
<dbReference type="CDD" id="cd06261">
    <property type="entry name" value="TM_PBP2"/>
    <property type="match status" value="2"/>
</dbReference>
<comment type="caution">
    <text evidence="7">The sequence shown here is derived from an EMBL/GenBank/DDBJ whole genome shotgun (WGS) entry which is preliminary data.</text>
</comment>
<dbReference type="Proteomes" id="UP001623591">
    <property type="component" value="Unassembled WGS sequence"/>
</dbReference>
<keyword evidence="8" id="KW-1185">Reference proteome</keyword>
<gene>
    <name evidence="7" type="ORF">ACJDUG_15815</name>
</gene>
<keyword evidence="4 5" id="KW-0472">Membrane</keyword>
<proteinExistence type="inferred from homology"/>
<dbReference type="InterPro" id="IPR000515">
    <property type="entry name" value="MetI-like"/>
</dbReference>
<evidence type="ECO:0000256" key="3">
    <source>
        <dbReference type="ARBA" id="ARBA00022989"/>
    </source>
</evidence>
<evidence type="ECO:0000259" key="6">
    <source>
        <dbReference type="PROSITE" id="PS50928"/>
    </source>
</evidence>
<feature type="transmembrane region" description="Helical" evidence="5">
    <location>
        <begin position="232"/>
        <end position="252"/>
    </location>
</feature>
<comment type="subcellular location">
    <subcellularLocation>
        <location evidence="5">Cell membrane</location>
        <topology evidence="5">Multi-pass membrane protein</topology>
    </subcellularLocation>
    <subcellularLocation>
        <location evidence="1">Membrane</location>
        <topology evidence="1">Multi-pass membrane protein</topology>
    </subcellularLocation>
</comment>
<feature type="transmembrane region" description="Helical" evidence="5">
    <location>
        <begin position="535"/>
        <end position="557"/>
    </location>
</feature>
<feature type="transmembrane region" description="Helical" evidence="5">
    <location>
        <begin position="177"/>
        <end position="199"/>
    </location>
</feature>
<dbReference type="SUPFAM" id="SSF161098">
    <property type="entry name" value="MetI-like"/>
    <property type="match status" value="2"/>
</dbReference>
<protein>
    <submittedName>
        <fullName evidence="7">ABC transporter permease</fullName>
    </submittedName>
</protein>
<keyword evidence="5" id="KW-0813">Transport</keyword>
<dbReference type="Pfam" id="PF00528">
    <property type="entry name" value="BPD_transp_1"/>
    <property type="match status" value="2"/>
</dbReference>
<feature type="transmembrane region" description="Helical" evidence="5">
    <location>
        <begin position="404"/>
        <end position="427"/>
    </location>
</feature>